<accession>A0A8S1XDM5</accession>
<reference evidence="1" key="1">
    <citation type="submission" date="2021-01" db="EMBL/GenBank/DDBJ databases">
        <authorList>
            <consortium name="Genoscope - CEA"/>
            <person name="William W."/>
        </authorList>
    </citation>
    <scope>NUCLEOTIDE SEQUENCE</scope>
</reference>
<dbReference type="EMBL" id="CAJJDP010000118">
    <property type="protein sequence ID" value="CAD8198892.1"/>
    <property type="molecule type" value="Genomic_DNA"/>
</dbReference>
<evidence type="ECO:0000313" key="2">
    <source>
        <dbReference type="Proteomes" id="UP000683925"/>
    </source>
</evidence>
<keyword evidence="2" id="KW-1185">Reference proteome</keyword>
<protein>
    <submittedName>
        <fullName evidence="1">Uncharacterized protein</fullName>
    </submittedName>
</protein>
<gene>
    <name evidence="1" type="ORF">POCTA_138.1.T1180039</name>
</gene>
<comment type="caution">
    <text evidence="1">The sequence shown here is derived from an EMBL/GenBank/DDBJ whole genome shotgun (WGS) entry which is preliminary data.</text>
</comment>
<name>A0A8S1XDM5_PAROT</name>
<proteinExistence type="predicted"/>
<evidence type="ECO:0000313" key="1">
    <source>
        <dbReference type="EMBL" id="CAD8198892.1"/>
    </source>
</evidence>
<dbReference type="Proteomes" id="UP000683925">
    <property type="component" value="Unassembled WGS sequence"/>
</dbReference>
<dbReference type="AlphaFoldDB" id="A0A8S1XDM5"/>
<sequence length="109" mass="13182">MFHSILISRCLFPYINSLNLKVFSKCYINPIYQVNQIKHSFEQPFHNLIVTEMKQMITLKRQVNQYHYSSYQEKNHQLFDQISKHPTYTNQIELCRYQTILIRGEPTLI</sequence>
<organism evidence="1 2">
    <name type="scientific">Paramecium octaurelia</name>
    <dbReference type="NCBI Taxonomy" id="43137"/>
    <lineage>
        <taxon>Eukaryota</taxon>
        <taxon>Sar</taxon>
        <taxon>Alveolata</taxon>
        <taxon>Ciliophora</taxon>
        <taxon>Intramacronucleata</taxon>
        <taxon>Oligohymenophorea</taxon>
        <taxon>Peniculida</taxon>
        <taxon>Parameciidae</taxon>
        <taxon>Paramecium</taxon>
    </lineage>
</organism>